<sequence>MKKYNLDPLSAAHALTVMVLQKADQAFYRMRRAKESQYKLAHGTISGA</sequence>
<reference evidence="1 2" key="1">
    <citation type="submission" date="2016-11" db="EMBL/GenBank/DDBJ databases">
        <authorList>
            <person name="Jaros S."/>
            <person name="Januszkiewicz K."/>
            <person name="Wedrychowicz H."/>
        </authorList>
    </citation>
    <scope>NUCLEOTIDE SEQUENCE [LARGE SCALE GENOMIC DNA]</scope>
    <source>
        <strain evidence="1 2">BPI-34</strain>
    </source>
</reference>
<gene>
    <name evidence="1" type="ORF">SAMN04488494_0324</name>
</gene>
<accession>A0A1M7P3C7</accession>
<name>A0A1M7P3C7_XYLRU</name>
<dbReference type="Proteomes" id="UP000184280">
    <property type="component" value="Unassembled WGS sequence"/>
</dbReference>
<evidence type="ECO:0000313" key="2">
    <source>
        <dbReference type="Proteomes" id="UP000184280"/>
    </source>
</evidence>
<dbReference type="RefSeq" id="WP_170857903.1">
    <property type="nucleotide sequence ID" value="NZ_FOLF01000015.1"/>
</dbReference>
<dbReference type="EMBL" id="FRCJ01000015">
    <property type="protein sequence ID" value="SHN11058.1"/>
    <property type="molecule type" value="Genomic_DNA"/>
</dbReference>
<dbReference type="AlphaFoldDB" id="A0A1M7P3C7"/>
<evidence type="ECO:0000313" key="1">
    <source>
        <dbReference type="EMBL" id="SHN11058.1"/>
    </source>
</evidence>
<proteinExistence type="predicted"/>
<protein>
    <submittedName>
        <fullName evidence="1">Uncharacterized protein</fullName>
    </submittedName>
</protein>
<organism evidence="1 2">
    <name type="scientific">Xylanibacter ruminicola</name>
    <name type="common">Prevotella ruminicola</name>
    <dbReference type="NCBI Taxonomy" id="839"/>
    <lineage>
        <taxon>Bacteria</taxon>
        <taxon>Pseudomonadati</taxon>
        <taxon>Bacteroidota</taxon>
        <taxon>Bacteroidia</taxon>
        <taxon>Bacteroidales</taxon>
        <taxon>Prevotellaceae</taxon>
        <taxon>Xylanibacter</taxon>
    </lineage>
</organism>